<dbReference type="GO" id="GO:0005198">
    <property type="term" value="F:structural molecule activity"/>
    <property type="evidence" value="ECO:0007669"/>
    <property type="project" value="UniProtKB-UniRule"/>
</dbReference>
<keyword evidence="13" id="KW-1185">Reference proteome</keyword>
<comment type="similarity">
    <text evidence="3 7">Belongs to the flagella basal body rod proteins family.</text>
</comment>
<sequence>MSIFSIGLSGLRAAQSGLYTTSANISNVNTPGYNRELLQLSENRSYGVSVDGSERQFNQFVATRLNAASGSLASLDTYYSQVRQIDNLLSDERSGLAPVMQKFFSALGQMNSNPADPSARAGVLGTATTLASQFQSFDNYLEDIERSVNAEMKFEVDSVNALTGQISSLNREILIARSGTGDAPNSLLNQRDKLVHELSQRIDVRVHEQKSGSYTISLNNGSPLVSGDTAYTLEARTDNSDPTRTAVFYNDVAGNQLQLKENVFTRGSLGGLIEFRSKSLDTMRNQLGQMVAVFADAFNTQHQQGTDLNQNPGQAVFSTGAPIAYSNADNGGDAAANVQITDSTALLASDFEIRMTGAGYEVTRLDNGKPVAANFDGATNTLTFNGLSVEMTGTAQQGDSFRVRPLVNQAQNFEMLLTEGSQLAAAQSNASGDNRNGLALLDLQNQLLVEGRGTFNQAYGTMVSTLGNQINVVQANLAAQQGLTEQLDALQQSESGVNLDEEAANLIRFQQYYQANAKVIETGSTILDTILQLR</sequence>
<evidence type="ECO:0000313" key="12">
    <source>
        <dbReference type="EMBL" id="RWU09614.1"/>
    </source>
</evidence>
<dbReference type="InterPro" id="IPR049119">
    <property type="entry name" value="FlgK_D2-like"/>
</dbReference>
<dbReference type="InterPro" id="IPR002371">
    <property type="entry name" value="FlgK"/>
</dbReference>
<feature type="domain" description="Flagellar basal-body/hook protein C-terminal" evidence="9">
    <location>
        <begin position="494"/>
        <end position="533"/>
    </location>
</feature>
<evidence type="ECO:0000256" key="5">
    <source>
        <dbReference type="ARBA" id="ARBA00022525"/>
    </source>
</evidence>
<dbReference type="AlphaFoldDB" id="A0A443YZG6"/>
<evidence type="ECO:0000259" key="10">
    <source>
        <dbReference type="Pfam" id="PF21158"/>
    </source>
</evidence>
<dbReference type="Proteomes" id="UP000288789">
    <property type="component" value="Unassembled WGS sequence"/>
</dbReference>
<organism evidence="12 13">
    <name type="scientific">Pseudidiomarina gelatinasegens</name>
    <dbReference type="NCBI Taxonomy" id="2487740"/>
    <lineage>
        <taxon>Bacteria</taxon>
        <taxon>Pseudomonadati</taxon>
        <taxon>Pseudomonadota</taxon>
        <taxon>Gammaproteobacteria</taxon>
        <taxon>Alteromonadales</taxon>
        <taxon>Idiomarinaceae</taxon>
        <taxon>Pseudidiomarina</taxon>
    </lineage>
</organism>
<keyword evidence="12" id="KW-0282">Flagellum</keyword>
<comment type="caution">
    <text evidence="12">The sequence shown here is derived from an EMBL/GenBank/DDBJ whole genome shotgun (WGS) entry which is preliminary data.</text>
</comment>
<dbReference type="PRINTS" id="PR01005">
    <property type="entry name" value="FLGHOOKAP1"/>
</dbReference>
<dbReference type="Pfam" id="PF21158">
    <property type="entry name" value="flgK_1st_1"/>
    <property type="match status" value="1"/>
</dbReference>
<dbReference type="OrthoDB" id="9802553at2"/>
<evidence type="ECO:0000256" key="6">
    <source>
        <dbReference type="ARBA" id="ARBA00023143"/>
    </source>
</evidence>
<evidence type="ECO:0000256" key="2">
    <source>
        <dbReference type="ARBA" id="ARBA00004613"/>
    </source>
</evidence>
<keyword evidence="6 7" id="KW-0975">Bacterial flagellum</keyword>
<evidence type="ECO:0000259" key="11">
    <source>
        <dbReference type="Pfam" id="PF22638"/>
    </source>
</evidence>
<dbReference type="InterPro" id="IPR053927">
    <property type="entry name" value="FlgK_helical"/>
</dbReference>
<reference evidence="12 13" key="1">
    <citation type="submission" date="2018-12" db="EMBL/GenBank/DDBJ databases">
        <authorList>
            <person name="Li A."/>
            <person name="Zhang M."/>
            <person name="Zhu H."/>
        </authorList>
    </citation>
    <scope>NUCLEOTIDE SEQUENCE [LARGE SCALE GENOMIC DNA]</scope>
    <source>
        <strain evidence="12 13">R04H25</strain>
    </source>
</reference>
<dbReference type="GO" id="GO:0044780">
    <property type="term" value="P:bacterial-type flagellum assembly"/>
    <property type="evidence" value="ECO:0007669"/>
    <property type="project" value="InterPro"/>
</dbReference>
<dbReference type="GO" id="GO:0005576">
    <property type="term" value="C:extracellular region"/>
    <property type="evidence" value="ECO:0007669"/>
    <property type="project" value="UniProtKB-SubCell"/>
</dbReference>
<evidence type="ECO:0000256" key="4">
    <source>
        <dbReference type="ARBA" id="ARBA00016244"/>
    </source>
</evidence>
<evidence type="ECO:0000313" key="13">
    <source>
        <dbReference type="Proteomes" id="UP000288789"/>
    </source>
</evidence>
<keyword evidence="12" id="KW-0969">Cilium</keyword>
<dbReference type="Pfam" id="PF22638">
    <property type="entry name" value="FlgK_D1"/>
    <property type="match status" value="1"/>
</dbReference>
<accession>A0A443YZG6</accession>
<evidence type="ECO:0000256" key="3">
    <source>
        <dbReference type="ARBA" id="ARBA00009677"/>
    </source>
</evidence>
<dbReference type="InterPro" id="IPR010930">
    <property type="entry name" value="Flg_bb/hook_C_dom"/>
</dbReference>
<dbReference type="Pfam" id="PF06429">
    <property type="entry name" value="Flg_bbr_C"/>
    <property type="match status" value="1"/>
</dbReference>
<dbReference type="InterPro" id="IPR001444">
    <property type="entry name" value="Flag_bb_rod_N"/>
</dbReference>
<dbReference type="NCBIfam" id="TIGR02492">
    <property type="entry name" value="flgK_ends"/>
    <property type="match status" value="1"/>
</dbReference>
<evidence type="ECO:0000259" key="8">
    <source>
        <dbReference type="Pfam" id="PF00460"/>
    </source>
</evidence>
<keyword evidence="5 7" id="KW-0964">Secreted</keyword>
<dbReference type="RefSeq" id="WP_128352519.1">
    <property type="nucleotide sequence ID" value="NZ_RSFE01000005.1"/>
</dbReference>
<dbReference type="EMBL" id="RSFE01000005">
    <property type="protein sequence ID" value="RWU09614.1"/>
    <property type="molecule type" value="Genomic_DNA"/>
</dbReference>
<dbReference type="SUPFAM" id="SSF64518">
    <property type="entry name" value="Phase 1 flagellin"/>
    <property type="match status" value="1"/>
</dbReference>
<gene>
    <name evidence="7 12" type="primary">flgK</name>
    <name evidence="12" type="ORF">EGC76_08290</name>
</gene>
<keyword evidence="12" id="KW-0966">Cell projection</keyword>
<proteinExistence type="inferred from homology"/>
<feature type="domain" description="Flagellar hook-associated protein FlgK helical" evidence="11">
    <location>
        <begin position="83"/>
        <end position="317"/>
    </location>
</feature>
<evidence type="ECO:0000256" key="1">
    <source>
        <dbReference type="ARBA" id="ARBA00004365"/>
    </source>
</evidence>
<feature type="domain" description="Flagellar basal body rod protein N-terminal" evidence="8">
    <location>
        <begin position="6"/>
        <end position="33"/>
    </location>
</feature>
<name>A0A443YZG6_9GAMM</name>
<dbReference type="PANTHER" id="PTHR30033">
    <property type="entry name" value="FLAGELLAR HOOK-ASSOCIATED PROTEIN 1"/>
    <property type="match status" value="1"/>
</dbReference>
<dbReference type="Pfam" id="PF00460">
    <property type="entry name" value="Flg_bb_rod"/>
    <property type="match status" value="1"/>
</dbReference>
<dbReference type="GO" id="GO:0009424">
    <property type="term" value="C:bacterial-type flagellum hook"/>
    <property type="evidence" value="ECO:0007669"/>
    <property type="project" value="UniProtKB-UniRule"/>
</dbReference>
<dbReference type="PANTHER" id="PTHR30033:SF1">
    <property type="entry name" value="FLAGELLAR HOOK-ASSOCIATED PROTEIN 1"/>
    <property type="match status" value="1"/>
</dbReference>
<evidence type="ECO:0000259" key="9">
    <source>
        <dbReference type="Pfam" id="PF06429"/>
    </source>
</evidence>
<evidence type="ECO:0000256" key="7">
    <source>
        <dbReference type="RuleBase" id="RU362065"/>
    </source>
</evidence>
<comment type="subcellular location">
    <subcellularLocation>
        <location evidence="1 7">Bacterial flagellum</location>
    </subcellularLocation>
    <subcellularLocation>
        <location evidence="2 7">Secreted</location>
    </subcellularLocation>
</comment>
<feature type="domain" description="Flagellar hook-associated protein 1 D2-like" evidence="10">
    <location>
        <begin position="325"/>
        <end position="405"/>
    </location>
</feature>
<protein>
    <recommendedName>
        <fullName evidence="4 7">Flagellar hook-associated protein 1</fullName>
        <shortName evidence="7">HAP1</shortName>
    </recommendedName>
</protein>